<dbReference type="GO" id="GO:0043138">
    <property type="term" value="F:3'-5' DNA helicase activity"/>
    <property type="evidence" value="ECO:0007669"/>
    <property type="project" value="UniProtKB-EC"/>
</dbReference>
<organism evidence="13 14">
    <name type="scientific">Rhizorhabdus wittichii</name>
    <dbReference type="NCBI Taxonomy" id="160791"/>
    <lineage>
        <taxon>Bacteria</taxon>
        <taxon>Pseudomonadati</taxon>
        <taxon>Pseudomonadota</taxon>
        <taxon>Alphaproteobacteria</taxon>
        <taxon>Sphingomonadales</taxon>
        <taxon>Sphingomonadaceae</taxon>
        <taxon>Rhizorhabdus</taxon>
    </lineage>
</organism>
<dbReference type="Proteomes" id="UP000664914">
    <property type="component" value="Chromosome"/>
</dbReference>
<comment type="catalytic activity">
    <reaction evidence="9">
        <text>ATP + H2O = ADP + phosphate + H(+)</text>
        <dbReference type="Rhea" id="RHEA:13065"/>
        <dbReference type="ChEBI" id="CHEBI:15377"/>
        <dbReference type="ChEBI" id="CHEBI:15378"/>
        <dbReference type="ChEBI" id="CHEBI:30616"/>
        <dbReference type="ChEBI" id="CHEBI:43474"/>
        <dbReference type="ChEBI" id="CHEBI:456216"/>
        <dbReference type="EC" id="5.6.2.4"/>
    </reaction>
</comment>
<dbReference type="RefSeq" id="WP_208633566.1">
    <property type="nucleotide sequence ID" value="NZ_CP059319.1"/>
</dbReference>
<comment type="catalytic activity">
    <reaction evidence="7">
        <text>Couples ATP hydrolysis with the unwinding of duplex DNA by translocating in the 3'-5' direction.</text>
        <dbReference type="EC" id="5.6.2.4"/>
    </reaction>
</comment>
<evidence type="ECO:0000313" key="13">
    <source>
        <dbReference type="EMBL" id="QTH23037.1"/>
    </source>
</evidence>
<dbReference type="Gene3D" id="3.30.65.10">
    <property type="entry name" value="Bacterial Topoisomerase I, domain 1"/>
    <property type="match status" value="2"/>
</dbReference>
<feature type="binding site" evidence="10">
    <location>
        <begin position="154"/>
        <end position="161"/>
    </location>
    <ligand>
        <name>ATP</name>
        <dbReference type="ChEBI" id="CHEBI:30616"/>
    </ligand>
</feature>
<dbReference type="SUPFAM" id="SSF57783">
    <property type="entry name" value="Zinc beta-ribbon"/>
    <property type="match status" value="2"/>
</dbReference>
<dbReference type="CDD" id="cd18807">
    <property type="entry name" value="SF1_C_UvrD"/>
    <property type="match status" value="1"/>
</dbReference>
<evidence type="ECO:0000256" key="8">
    <source>
        <dbReference type="ARBA" id="ARBA00034808"/>
    </source>
</evidence>
<dbReference type="PROSITE" id="PS51198">
    <property type="entry name" value="UVRD_HELICASE_ATP_BIND"/>
    <property type="match status" value="1"/>
</dbReference>
<dbReference type="GO" id="GO:0005829">
    <property type="term" value="C:cytosol"/>
    <property type="evidence" value="ECO:0007669"/>
    <property type="project" value="TreeGrafter"/>
</dbReference>
<proteinExistence type="inferred from homology"/>
<dbReference type="GO" id="GO:0006265">
    <property type="term" value="P:DNA topological change"/>
    <property type="evidence" value="ECO:0007669"/>
    <property type="project" value="InterPro"/>
</dbReference>
<keyword evidence="3 10" id="KW-0378">Hydrolase</keyword>
<gene>
    <name evidence="13" type="ORF">HRJ34_05870</name>
</gene>
<evidence type="ECO:0000256" key="7">
    <source>
        <dbReference type="ARBA" id="ARBA00034617"/>
    </source>
</evidence>
<evidence type="ECO:0000256" key="3">
    <source>
        <dbReference type="ARBA" id="ARBA00022801"/>
    </source>
</evidence>
<keyword evidence="6" id="KW-0413">Isomerase</keyword>
<dbReference type="PANTHER" id="PTHR11070:SF63">
    <property type="entry name" value="DNA HELICASE IV"/>
    <property type="match status" value="1"/>
</dbReference>
<name>A0A975HF59_9SPHN</name>
<feature type="region of interest" description="Disordered" evidence="11">
    <location>
        <begin position="18"/>
        <end position="40"/>
    </location>
</feature>
<sequence>MLELILLGLLGAGALLGGNKKESSSSRPKGLGTSGAKPAALLPASGTASQQLAEWRAGWEVTVDRKRWIPSGTAERILAEHPAPASYRPWMSSVGRSKDLVELLVTEFAIDNDAFLAGQKVALKEFFETVEKNPLTDEQIKACVCMDHRIQIVAAAGSGKTSTMVSKAGYVLQQGLALGSQVVLLAFNTDAAEELAERARDRLSQLPGSADITAKTFHSFGLHVIAMATGKKPSLAPWLEHPGEDNKMIVSIIDDLCKQDQTFRNDWHLFRTVYGRDVGEWNVPAEPDAYGNGRRGFRTANGEIVKSKEERLIADWLFYNQVPYEYERRYEHETATETHRQYYPDFYYPDAELYHEHFALDQAGRPPEHFGRSYLDGVRWKRELHQAMGTKLFETTSAQISQGTALPFLEAQLAKAGISASFDPEREATGTQPVTAQELAGTIRVFQQHVKSNGISHADLQAALKAHSKNTNIDRLKRFVSIYERVAASWEQKLKEGGYIDFEDMLNLAAEHVERGRYRSPFTTILSDEFQDSSRARIRLLKALAGPPEAGRHLCVVGDDWQGINRFAGADISVMREFDRIFPGATQLTLNTTFRSPQPICDISSRFVQANPTQIRKEVASANHYESKQYIFAYAFEDARRSTEHLAEQLTQMQHYLKLGKLEPGKNGRLSVLLLGRYRSDRPADLRRWKAQFSEQLDLDFKTVHSSKGLEADYVMLLNVVEGNRGFPSQIEDDPVLQIPMPAPDPFPMAEERRLFYVAITRARRQVRIYTSLAQPSRFLVELVKQGAVEIEPIDAAPLEPCPKCAVGIVTRRSGRNGEFESCSTWPRCEFKRNIASDESQKGRHPVRLSGNVAQGSTCPSCERGQMIRIDGKYGEFLGCSEFPTCKTTASLG</sequence>
<dbReference type="InterPro" id="IPR000212">
    <property type="entry name" value="DNA_helicase_UvrD/REP"/>
</dbReference>
<protein>
    <recommendedName>
        <fullName evidence="8">DNA 3'-5' helicase</fullName>
        <ecNumber evidence="8">5.6.2.4</ecNumber>
    </recommendedName>
</protein>
<evidence type="ECO:0000256" key="9">
    <source>
        <dbReference type="ARBA" id="ARBA00048988"/>
    </source>
</evidence>
<dbReference type="GO" id="GO:0003677">
    <property type="term" value="F:DNA binding"/>
    <property type="evidence" value="ECO:0007669"/>
    <property type="project" value="InterPro"/>
</dbReference>
<evidence type="ECO:0000259" key="12">
    <source>
        <dbReference type="PROSITE" id="PS51198"/>
    </source>
</evidence>
<evidence type="ECO:0000256" key="10">
    <source>
        <dbReference type="PROSITE-ProRule" id="PRU00560"/>
    </source>
</evidence>
<reference evidence="13" key="2">
    <citation type="submission" date="2021-04" db="EMBL/GenBank/DDBJ databases">
        <title>Isolation and genomic analysis of the ibuprofen-degrading bacterium Sphingomonas strain MPO218.</title>
        <authorList>
            <person name="Aulestia M."/>
            <person name="Flores A."/>
            <person name="Mangas E.L."/>
            <person name="Perez-Pulido A.J."/>
            <person name="Santero E."/>
            <person name="Camacho E.M."/>
        </authorList>
    </citation>
    <scope>NUCLEOTIDE SEQUENCE</scope>
    <source>
        <strain evidence="13">MPO218</strain>
    </source>
</reference>
<dbReference type="Gene3D" id="1.10.10.160">
    <property type="match status" value="1"/>
</dbReference>
<dbReference type="Gene3D" id="3.40.50.300">
    <property type="entry name" value="P-loop containing nucleotide triphosphate hydrolases"/>
    <property type="match status" value="3"/>
</dbReference>
<dbReference type="InterPro" id="IPR013498">
    <property type="entry name" value="Topo_IA_Znf"/>
</dbReference>
<dbReference type="GO" id="GO:0016787">
    <property type="term" value="F:hydrolase activity"/>
    <property type="evidence" value="ECO:0007669"/>
    <property type="project" value="UniProtKB-UniRule"/>
</dbReference>
<dbReference type="EC" id="5.6.2.4" evidence="8"/>
<evidence type="ECO:0000256" key="5">
    <source>
        <dbReference type="ARBA" id="ARBA00022840"/>
    </source>
</evidence>
<dbReference type="InterPro" id="IPR014017">
    <property type="entry name" value="DNA_helicase_UvrD-like_C"/>
</dbReference>
<keyword evidence="5 10" id="KW-0067">ATP-binding</keyword>
<evidence type="ECO:0000313" key="14">
    <source>
        <dbReference type="Proteomes" id="UP000664914"/>
    </source>
</evidence>
<keyword evidence="2 10" id="KW-0547">Nucleotide-binding</keyword>
<evidence type="ECO:0000256" key="6">
    <source>
        <dbReference type="ARBA" id="ARBA00023235"/>
    </source>
</evidence>
<keyword evidence="4 10" id="KW-0347">Helicase</keyword>
<dbReference type="AlphaFoldDB" id="A0A975HF59"/>
<dbReference type="GO" id="GO:0005694">
    <property type="term" value="C:chromosome"/>
    <property type="evidence" value="ECO:0007669"/>
    <property type="project" value="InterPro"/>
</dbReference>
<dbReference type="Pfam" id="PF01396">
    <property type="entry name" value="Zn_ribbon_Top1"/>
    <property type="match status" value="2"/>
</dbReference>
<dbReference type="Gene3D" id="3.40.91.30">
    <property type="match status" value="1"/>
</dbReference>
<evidence type="ECO:0000256" key="2">
    <source>
        <dbReference type="ARBA" id="ARBA00022741"/>
    </source>
</evidence>
<dbReference type="EMBL" id="CP059319">
    <property type="protein sequence ID" value="QTH23037.1"/>
    <property type="molecule type" value="Genomic_DNA"/>
</dbReference>
<evidence type="ECO:0000256" key="1">
    <source>
        <dbReference type="ARBA" id="ARBA00009922"/>
    </source>
</evidence>
<dbReference type="PANTHER" id="PTHR11070">
    <property type="entry name" value="UVRD / RECB / PCRA DNA HELICASE FAMILY MEMBER"/>
    <property type="match status" value="1"/>
</dbReference>
<dbReference type="GO" id="GO:0003916">
    <property type="term" value="F:DNA topoisomerase activity"/>
    <property type="evidence" value="ECO:0007669"/>
    <property type="project" value="InterPro"/>
</dbReference>
<reference evidence="13" key="1">
    <citation type="submission" date="2020-07" db="EMBL/GenBank/DDBJ databases">
        <authorList>
            <person name="Camacho E."/>
        </authorList>
    </citation>
    <scope>NUCLEOTIDE SEQUENCE</scope>
    <source>
        <strain evidence="13">MPO218</strain>
    </source>
</reference>
<dbReference type="InterPro" id="IPR013986">
    <property type="entry name" value="DExx_box_DNA_helicase_dom_sf"/>
</dbReference>
<accession>A0A975HF59</accession>
<evidence type="ECO:0000256" key="11">
    <source>
        <dbReference type="SAM" id="MobiDB-lite"/>
    </source>
</evidence>
<dbReference type="GO" id="GO:0005524">
    <property type="term" value="F:ATP binding"/>
    <property type="evidence" value="ECO:0007669"/>
    <property type="project" value="UniProtKB-UniRule"/>
</dbReference>
<dbReference type="GO" id="GO:0000725">
    <property type="term" value="P:recombinational repair"/>
    <property type="evidence" value="ECO:0007669"/>
    <property type="project" value="TreeGrafter"/>
</dbReference>
<dbReference type="Pfam" id="PF00580">
    <property type="entry name" value="UvrD-helicase"/>
    <property type="match status" value="1"/>
</dbReference>
<evidence type="ECO:0000256" key="4">
    <source>
        <dbReference type="ARBA" id="ARBA00022806"/>
    </source>
</evidence>
<dbReference type="Pfam" id="PF13361">
    <property type="entry name" value="UvrD_C"/>
    <property type="match status" value="1"/>
</dbReference>
<dbReference type="SUPFAM" id="SSF52540">
    <property type="entry name" value="P-loop containing nucleoside triphosphate hydrolases"/>
    <property type="match status" value="1"/>
</dbReference>
<dbReference type="InterPro" id="IPR014016">
    <property type="entry name" value="UvrD-like_ATP-bd"/>
</dbReference>
<feature type="domain" description="UvrD-like helicase ATP-binding" evidence="12">
    <location>
        <begin position="133"/>
        <end position="597"/>
    </location>
</feature>
<comment type="similarity">
    <text evidence="1">Belongs to the helicase family. UvrD subfamily.</text>
</comment>
<dbReference type="InterPro" id="IPR027417">
    <property type="entry name" value="P-loop_NTPase"/>
</dbReference>